<evidence type="ECO:0000313" key="2">
    <source>
        <dbReference type="EMBL" id="JAB71655.1"/>
    </source>
</evidence>
<feature type="chain" id="PRO_5004737414" evidence="1">
    <location>
        <begin position="19"/>
        <end position="238"/>
    </location>
</feature>
<protein>
    <submittedName>
        <fullName evidence="2">Putative secreted protein</fullName>
    </submittedName>
</protein>
<feature type="signal peptide" evidence="1">
    <location>
        <begin position="1"/>
        <end position="18"/>
    </location>
</feature>
<dbReference type="AlphaFoldDB" id="V5GMT6"/>
<proteinExistence type="evidence at transcript level"/>
<evidence type="ECO:0000256" key="1">
    <source>
        <dbReference type="SAM" id="SignalP"/>
    </source>
</evidence>
<sequence length="238" mass="27104">MRAFIGALTFTLFAFCFGTKELFEKYYLNNDPDVPGEMGITIAFLLDGMKPEDANLKSDIGEWLEGATEVAQVELTKNLSVQIELEITDVILAPKDISNKIEKLKSGNQIPGPTILKLIKKTYNRTLNPDIICLVTKYFIYAGGSRDLLGYSRYTTLCEEVVPMLLTYNWETMDDAPKAGMLLSKLITSSLNYINWRSSKPKEDYFIGLQHSVLLSIDEYADYYFVLPLNKDDYYTYN</sequence>
<keyword evidence="1" id="KW-0732">Signal</keyword>
<organism evidence="2">
    <name type="scientific">Ixodes ricinus</name>
    <name type="common">Common tick</name>
    <name type="synonym">Acarus ricinus</name>
    <dbReference type="NCBI Taxonomy" id="34613"/>
    <lineage>
        <taxon>Eukaryota</taxon>
        <taxon>Metazoa</taxon>
        <taxon>Ecdysozoa</taxon>
        <taxon>Arthropoda</taxon>
        <taxon>Chelicerata</taxon>
        <taxon>Arachnida</taxon>
        <taxon>Acari</taxon>
        <taxon>Parasitiformes</taxon>
        <taxon>Ixodida</taxon>
        <taxon>Ixodoidea</taxon>
        <taxon>Ixodidae</taxon>
        <taxon>Ixodinae</taxon>
        <taxon>Ixodes</taxon>
    </lineage>
</organism>
<accession>V5GMT6</accession>
<name>V5GMT6_IXORI</name>
<reference evidence="2" key="1">
    <citation type="journal article" date="2015" name="Sci. Rep.">
        <title>Tissue- and time-dependent transcription in Ixodes ricinus salivary glands and midguts when blood feeding on the vertebrate host.</title>
        <authorList>
            <person name="Kotsyfakis M."/>
            <person name="Schwarz A."/>
            <person name="Erhart J."/>
            <person name="Ribeiro J.M."/>
        </authorList>
    </citation>
    <scope>NUCLEOTIDE SEQUENCE</scope>
    <source>
        <tissue evidence="2">Salivary gland and midgut</tissue>
    </source>
</reference>
<dbReference type="EMBL" id="GANP01012813">
    <property type="protein sequence ID" value="JAB71655.1"/>
    <property type="molecule type" value="mRNA"/>
</dbReference>